<comment type="caution">
    <text evidence="10">The sequence shown here is derived from an EMBL/GenBank/DDBJ whole genome shotgun (WGS) entry which is preliminary data.</text>
</comment>
<dbReference type="Pfam" id="PF22904">
    <property type="entry name" value="NOMO1-like_2nd"/>
    <property type="match status" value="1"/>
</dbReference>
<dbReference type="SUPFAM" id="SSF49464">
    <property type="entry name" value="Carboxypeptidase regulatory domain-like"/>
    <property type="match status" value="2"/>
</dbReference>
<dbReference type="InterPro" id="IPR008969">
    <property type="entry name" value="CarboxyPept-like_regulatory"/>
</dbReference>
<dbReference type="InterPro" id="IPR051417">
    <property type="entry name" value="SDr/BOS_complex"/>
</dbReference>
<keyword evidence="11" id="KW-1185">Reference proteome</keyword>
<dbReference type="Pfam" id="PF23201">
    <property type="entry name" value="DUF7062"/>
    <property type="match status" value="1"/>
</dbReference>
<reference evidence="10 11" key="1">
    <citation type="submission" date="2019-03" db="EMBL/GenBank/DDBJ databases">
        <title>An improved genome assembly of the fluke Schistosoma japonicum.</title>
        <authorList>
            <person name="Hu W."/>
            <person name="Luo F."/>
            <person name="Yin M."/>
            <person name="Mo X."/>
            <person name="Sun C."/>
            <person name="Wu Q."/>
            <person name="Zhu B."/>
            <person name="Xiang M."/>
            <person name="Wang J."/>
            <person name="Wang Y."/>
            <person name="Zhang T."/>
            <person name="Xu B."/>
            <person name="Zheng H."/>
            <person name="Feng Z."/>
        </authorList>
    </citation>
    <scope>NUCLEOTIDE SEQUENCE [LARGE SCALE GENOMIC DNA]</scope>
    <source>
        <strain evidence="10">HuSjv2</strain>
        <tissue evidence="10">Worms</tissue>
    </source>
</reference>
<dbReference type="Pfam" id="PF22898">
    <property type="entry name" value="NOMO1-like_1st"/>
    <property type="match status" value="1"/>
</dbReference>
<feature type="domain" description="NOMO C-terminal transthyretin-like" evidence="5">
    <location>
        <begin position="1263"/>
        <end position="1361"/>
    </location>
</feature>
<dbReference type="InterPro" id="IPR055075">
    <property type="entry name" value="NOMO-like_N"/>
</dbReference>
<evidence type="ECO:0000259" key="6">
    <source>
        <dbReference type="Pfam" id="PF23193"/>
    </source>
</evidence>
<evidence type="ECO:0000256" key="2">
    <source>
        <dbReference type="SAM" id="SignalP"/>
    </source>
</evidence>
<dbReference type="EMBL" id="SKCS01000078">
    <property type="protein sequence ID" value="TNN18252.1"/>
    <property type="molecule type" value="Genomic_DNA"/>
</dbReference>
<feature type="domain" description="NOMO second beta-sandwich" evidence="4">
    <location>
        <begin position="118"/>
        <end position="207"/>
    </location>
</feature>
<organism evidence="10 11">
    <name type="scientific">Schistosoma japonicum</name>
    <name type="common">Blood fluke</name>
    <dbReference type="NCBI Taxonomy" id="6182"/>
    <lineage>
        <taxon>Eukaryota</taxon>
        <taxon>Metazoa</taxon>
        <taxon>Spiralia</taxon>
        <taxon>Lophotrochozoa</taxon>
        <taxon>Platyhelminthes</taxon>
        <taxon>Trematoda</taxon>
        <taxon>Digenea</taxon>
        <taxon>Strigeidida</taxon>
        <taxon>Schistosomatoidea</taxon>
        <taxon>Schistosomatidae</taxon>
        <taxon>Schistosoma</taxon>
    </lineage>
</organism>
<evidence type="ECO:0000259" key="5">
    <source>
        <dbReference type="Pfam" id="PF23192"/>
    </source>
</evidence>
<dbReference type="InterPro" id="IPR056190">
    <property type="entry name" value="NOMO_5th"/>
</dbReference>
<dbReference type="EMBL" id="SKCS01000078">
    <property type="protein sequence ID" value="TNN18253.1"/>
    <property type="molecule type" value="Genomic_DNA"/>
</dbReference>
<dbReference type="InterPro" id="IPR055074">
    <property type="entry name" value="NOMO1-3_2nd"/>
</dbReference>
<feature type="domain" description="NOMO sixth transthyretin-like" evidence="8">
    <location>
        <begin position="510"/>
        <end position="634"/>
    </location>
</feature>
<feature type="domain" description="NOMO-like N-terminal beta-sandwich" evidence="3">
    <location>
        <begin position="38"/>
        <end position="115"/>
    </location>
</feature>
<feature type="domain" description="DUF7062" evidence="9">
    <location>
        <begin position="635"/>
        <end position="734"/>
    </location>
</feature>
<dbReference type="InterPro" id="IPR013784">
    <property type="entry name" value="Carb-bd-like_fold"/>
</dbReference>
<feature type="domain" description="NOMO fifth transthyretin-like" evidence="7">
    <location>
        <begin position="414"/>
        <end position="509"/>
    </location>
</feature>
<dbReference type="GO" id="GO:0030246">
    <property type="term" value="F:carbohydrate binding"/>
    <property type="evidence" value="ECO:0007669"/>
    <property type="project" value="InterPro"/>
</dbReference>
<dbReference type="PANTHER" id="PTHR23303:SF14">
    <property type="entry name" value="BOS COMPLEX SUBUNIT NOMO1-RELATED"/>
    <property type="match status" value="1"/>
</dbReference>
<proteinExistence type="predicted"/>
<evidence type="ECO:0000259" key="4">
    <source>
        <dbReference type="Pfam" id="PF22904"/>
    </source>
</evidence>
<dbReference type="SUPFAM" id="SSF49452">
    <property type="entry name" value="Starch-binding domain-like"/>
    <property type="match status" value="1"/>
</dbReference>
<dbReference type="OrthoDB" id="10263633at2759"/>
<sequence length="1369" mass="153115">MIILLISLLLFPTRISSQLSGTVVGCGGFIKWKDSRLNSVLDFQKLKISLFSETTSTLKDVTDVLPNGAYSVPLYDEGVYRIRLTTPKGWHIEPSDGYILDLLSDSNACSRDFDFNIVGFSVFGQVTTSGMQTGPSGLSVRLTDPTSHKPILHNFTQNQGYFTISPVTPGSYLVTISNQDHSDKDHTRASVSIKVQSDSISLSEPIILLGHFLRGRVVDFSQSPLVNARVFLFCNKTKTVIKSPTLSTSVSKYVVEILGEIHHKFVLTQESLTDTDGYFTFDRLPGGDYLLVPLYMLQNSSVVFSFTPKFLPVIMEHTDVDLGSSTFTLQSFTLNPGRIMWPNSAPIPSAKVTITGASQQSVVTDINGFYQLNNLFPGEYKFQVEVESAYFETSVMSLNYELESLPNLTADKVSVCGSLIPADMSSNLKFKVDVIVRNIANDTQTIRTETNLEGTVFRFCTFLIPGRYSLHPDVSLLGSHQQSDETALRFSPSEIMIDLTGPPVNNVTFSQFRAKLFGRINCLHTCSNYKTPFFAQLTLLHSNTVEPKLYEFIPSKNDSRVAFFKAENMLPGEYVIQVVFYAGTSFSTIDSWCWSHPNKLDDRKFQVLESSKRILRIHSSDLHYDKESALDFHQTGFLIPVHIELPNYVTRIPDVLLYASNSVQENNKTTENFLMWNLTKTCNKICLPSPEKVYKISSFSTCAQIKLLQTTEINPSSDCHISLNSTVLIRIGVEKLPVFIHVKLDKVAERFMGDLKELFSSPYLFQVEDSIPNTSVAHSNLVETIWYKKPDSFEPPSTIGIFWVNIKNTVRVTPKLSNLKSNHMVHLITHPSSLEINLQSGASQQQQLIENSTCSLATPKFQAPISPSVNNVQSLCASLFVGQNIEFTLTVAVNLRGRIDPPTEKVDIQLYNKLPQLSEEASTYIQHDLPLLPANSVSDLVVESEEDNSSEPIAVTQSDNQGLFFFNALHLKDYEAFSIKSLSDVSKMYRITLSKTGYKFDLTNETYVEQNSGSFNWYVKSIRLSLVEVFVYKHPVSEDSRHPLSAVLISIIGEGHRANHLTNDDGVVRFVGLSPGQYYIRPMMKEYSFTVISPSQSESGQAVPVQVEEGKSAVVILSSLRIAFSATGTVTSLAGVPESGVLVEATWLPEPQHSLHNDLLGLKSNNNMTCRLRLDQVNIIPREQSVTDSNGTFRIRGLMPGCIYAISVHTNPFLPNLLYDQLTRISSRSSPVDVEYAIPDHLNLQMLSSDINGIHFYIIRHLCTSMITVSVQTPDNYLPTLQLVVFPVGHPENIIAKHDFGIDSSLFSLSGSKLIPMIGKEHMMLLTSDLKSDFYVNVDAQNIVFKPKWNISEHFTFHFNPKLRNKLND</sequence>
<name>A0A4Z2DP16_SCHJA</name>
<dbReference type="Pfam" id="PF23193">
    <property type="entry name" value="NOMO_3rd"/>
    <property type="match status" value="1"/>
</dbReference>
<keyword evidence="1 2" id="KW-0732">Signal</keyword>
<evidence type="ECO:0000259" key="3">
    <source>
        <dbReference type="Pfam" id="PF22898"/>
    </source>
</evidence>
<gene>
    <name evidence="10" type="ORF">EWB00_010307</name>
</gene>
<evidence type="ECO:0000259" key="9">
    <source>
        <dbReference type="Pfam" id="PF23201"/>
    </source>
</evidence>
<dbReference type="Gene3D" id="2.60.40.1120">
    <property type="entry name" value="Carboxypeptidase-like, regulatory domain"/>
    <property type="match status" value="1"/>
</dbReference>
<dbReference type="InterPro" id="IPR056191">
    <property type="entry name" value="NOMO_12th"/>
</dbReference>
<dbReference type="SUPFAM" id="SSF49478">
    <property type="entry name" value="Cna protein B-type domain"/>
    <property type="match status" value="1"/>
</dbReference>
<protein>
    <submittedName>
        <fullName evidence="10">Nodal modulator 2 isoform 3</fullName>
    </submittedName>
</protein>
<evidence type="ECO:0000259" key="8">
    <source>
        <dbReference type="Pfam" id="PF23196"/>
    </source>
</evidence>
<dbReference type="Proteomes" id="UP000311919">
    <property type="component" value="Unassembled WGS sequence"/>
</dbReference>
<feature type="chain" id="PRO_5036130390" evidence="2">
    <location>
        <begin position="18"/>
        <end position="1369"/>
    </location>
</feature>
<dbReference type="GO" id="GO:0005789">
    <property type="term" value="C:endoplasmic reticulum membrane"/>
    <property type="evidence" value="ECO:0007669"/>
    <property type="project" value="TreeGrafter"/>
</dbReference>
<evidence type="ECO:0000259" key="7">
    <source>
        <dbReference type="Pfam" id="PF23194"/>
    </source>
</evidence>
<dbReference type="InterPro" id="IPR055490">
    <property type="entry name" value="DUF7062"/>
</dbReference>
<feature type="signal peptide" evidence="2">
    <location>
        <begin position="1"/>
        <end position="17"/>
    </location>
</feature>
<dbReference type="InterPro" id="IPR056189">
    <property type="entry name" value="NOMO_3rd"/>
</dbReference>
<accession>A0A4Z2DP16</accession>
<dbReference type="Pfam" id="PF23194">
    <property type="entry name" value="NOMO_5th"/>
    <property type="match status" value="1"/>
</dbReference>
<dbReference type="PANTHER" id="PTHR23303">
    <property type="entry name" value="CARBOXYPEPTIDASE REGULATORY REGION-CONTAINING"/>
    <property type="match status" value="1"/>
</dbReference>
<dbReference type="InterPro" id="IPR056188">
    <property type="entry name" value="NOMO_6th"/>
</dbReference>
<evidence type="ECO:0000313" key="10">
    <source>
        <dbReference type="EMBL" id="TNN18253.1"/>
    </source>
</evidence>
<evidence type="ECO:0000256" key="1">
    <source>
        <dbReference type="ARBA" id="ARBA00022729"/>
    </source>
</evidence>
<dbReference type="Pfam" id="PF23196">
    <property type="entry name" value="NOMO_6th"/>
    <property type="match status" value="1"/>
</dbReference>
<evidence type="ECO:0000313" key="11">
    <source>
        <dbReference type="Proteomes" id="UP000311919"/>
    </source>
</evidence>
<dbReference type="STRING" id="6182.A0A4Z2DP16"/>
<dbReference type="Pfam" id="PF23192">
    <property type="entry name" value="NOMO_12th"/>
    <property type="match status" value="1"/>
</dbReference>
<feature type="domain" description="NOMO third transthyretin-like" evidence="6">
    <location>
        <begin position="211"/>
        <end position="328"/>
    </location>
</feature>